<sequence length="448" mass="47903">MALKGLDIFKMTPKTNCKECGSPTCMAFSMKVAQGAVDISKCPHMSAEALATLSEATAPPMKSIKVGTGDAEYTLGGETVLFRHEKTYVSKPRFAVRITPDMDADAVLAAVNKVDYDRIGERMHAEMVFVEYTGDAAAYAETVKHVTGIGKTIVLECADAEAAKAALEVCKAEKPILDGANASNYAEMVEVAKAAGAVLGVSGASLDELYDTTAAIEKLGYKELVLNTTGATIKETFANTVQVRRACLDKNPDRTCGYPSLVNLAKLAPADEAMQTALASLFVLKYGSIIVMDTMNYAEALPLYGLRQNVYTDPQKPMKVEPGIYPLNGGDENSVVLTTVDFALTYFVVSGELERSGVPCNLVINDAGGLSVLTSWAAGKFSSTSISKFIIENVEPKIKCRKLVIPGKVAVLKGDLEAKLPGWEIIVAPNEAVQLVKFLKDMKANGEI</sequence>
<dbReference type="Gene3D" id="3.20.20.20">
    <property type="entry name" value="Dihydropteroate synthase-like"/>
    <property type="match status" value="1"/>
</dbReference>
<proteinExistence type="predicted"/>
<comment type="caution">
    <text evidence="6">The sequence shown here is derived from an EMBL/GenBank/DDBJ whole genome shotgun (WGS) entry which is preliminary data.</text>
</comment>
<dbReference type="PROSITE" id="PS51656">
    <property type="entry name" value="4FE4S"/>
    <property type="match status" value="1"/>
</dbReference>
<keyword evidence="3" id="KW-0408">Iron</keyword>
<evidence type="ECO:0000256" key="3">
    <source>
        <dbReference type="ARBA" id="ARBA00023004"/>
    </source>
</evidence>
<dbReference type="PANTHER" id="PTHR36214">
    <property type="match status" value="1"/>
</dbReference>
<evidence type="ECO:0000313" key="7">
    <source>
        <dbReference type="Proteomes" id="UP001198220"/>
    </source>
</evidence>
<dbReference type="InterPro" id="IPR011005">
    <property type="entry name" value="Dihydropteroate_synth-like_sf"/>
</dbReference>
<evidence type="ECO:0000256" key="1">
    <source>
        <dbReference type="ARBA" id="ARBA00022485"/>
    </source>
</evidence>
<keyword evidence="7" id="KW-1185">Reference proteome</keyword>
<evidence type="ECO:0000259" key="5">
    <source>
        <dbReference type="PROSITE" id="PS51656"/>
    </source>
</evidence>
<reference evidence="6 7" key="1">
    <citation type="submission" date="2021-10" db="EMBL/GenBank/DDBJ databases">
        <title>Anaerobic single-cell dispensing facilitates the cultivation of human gut bacteria.</title>
        <authorList>
            <person name="Afrizal A."/>
        </authorList>
    </citation>
    <scope>NUCLEOTIDE SEQUENCE [LARGE SCALE GENOMIC DNA]</scope>
    <source>
        <strain evidence="6 7">CLA-AA-H276</strain>
    </source>
</reference>
<protein>
    <submittedName>
        <fullName evidence="6">Acetyl-CoA decarbonylase/synthase complex subunit gamma</fullName>
    </submittedName>
</protein>
<accession>A0AAE3A982</accession>
<dbReference type="Gene3D" id="3.40.50.11600">
    <property type="match status" value="1"/>
</dbReference>
<dbReference type="Pfam" id="PF04060">
    <property type="entry name" value="FeS"/>
    <property type="match status" value="1"/>
</dbReference>
<evidence type="ECO:0000313" key="6">
    <source>
        <dbReference type="EMBL" id="MCC2126160.1"/>
    </source>
</evidence>
<dbReference type="PANTHER" id="PTHR36214:SF3">
    <property type="entry name" value="ACETYL-COA DECARBONYLASE_SYNTHASE COMPLEX SUBUNIT GAMMA"/>
    <property type="match status" value="1"/>
</dbReference>
<name>A0AAE3A982_9FIRM</name>
<dbReference type="Proteomes" id="UP001198220">
    <property type="component" value="Unassembled WGS sequence"/>
</dbReference>
<keyword evidence="4" id="KW-0411">Iron-sulfur</keyword>
<dbReference type="NCBIfam" id="NF003195">
    <property type="entry name" value="PRK04165.1"/>
    <property type="match status" value="1"/>
</dbReference>
<dbReference type="RefSeq" id="WP_308459306.1">
    <property type="nucleotide sequence ID" value="NZ_JAJEPS010000006.1"/>
</dbReference>
<dbReference type="GO" id="GO:0046872">
    <property type="term" value="F:metal ion binding"/>
    <property type="evidence" value="ECO:0007669"/>
    <property type="project" value="UniProtKB-KW"/>
</dbReference>
<dbReference type="GO" id="GO:0051539">
    <property type="term" value="F:4 iron, 4 sulfur cluster binding"/>
    <property type="evidence" value="ECO:0007669"/>
    <property type="project" value="UniProtKB-KW"/>
</dbReference>
<keyword evidence="1" id="KW-0004">4Fe-4S</keyword>
<dbReference type="InterPro" id="IPR016041">
    <property type="entry name" value="Ac-CoA_synth_d_su_TIM-brl"/>
</dbReference>
<organism evidence="6 7">
    <name type="scientific">Hominiventricola filiformis</name>
    <dbReference type="NCBI Taxonomy" id="2885352"/>
    <lineage>
        <taxon>Bacteria</taxon>
        <taxon>Bacillati</taxon>
        <taxon>Bacillota</taxon>
        <taxon>Clostridia</taxon>
        <taxon>Lachnospirales</taxon>
        <taxon>Lachnospiraceae</taxon>
        <taxon>Hominiventricola</taxon>
    </lineage>
</organism>
<dbReference type="InterPro" id="IPR007202">
    <property type="entry name" value="4Fe-4S_dom"/>
</dbReference>
<evidence type="ECO:0000256" key="4">
    <source>
        <dbReference type="ARBA" id="ARBA00023014"/>
    </source>
</evidence>
<feature type="domain" description="4Fe-4S" evidence="5">
    <location>
        <begin position="1"/>
        <end position="59"/>
    </location>
</feature>
<keyword evidence="2" id="KW-0479">Metal-binding</keyword>
<dbReference type="EMBL" id="JAJEPS010000006">
    <property type="protein sequence ID" value="MCC2126160.1"/>
    <property type="molecule type" value="Genomic_DNA"/>
</dbReference>
<dbReference type="InterPro" id="IPR051069">
    <property type="entry name" value="ACDS_complex_subunit"/>
</dbReference>
<evidence type="ECO:0000256" key="2">
    <source>
        <dbReference type="ARBA" id="ARBA00022723"/>
    </source>
</evidence>
<dbReference type="AlphaFoldDB" id="A0AAE3A982"/>
<gene>
    <name evidence="6" type="ORF">LKD36_08205</name>
</gene>
<dbReference type="Pfam" id="PF03599">
    <property type="entry name" value="CdhD"/>
    <property type="match status" value="1"/>
</dbReference>